<dbReference type="EMBL" id="BDJK01000009">
    <property type="protein sequence ID" value="GAV22147.1"/>
    <property type="molecule type" value="Genomic_DNA"/>
</dbReference>
<dbReference type="RefSeq" id="WP_075858622.1">
    <property type="nucleotide sequence ID" value="NZ_BDJK01000009.1"/>
</dbReference>
<dbReference type="AlphaFoldDB" id="A0A1L8CTB6"/>
<dbReference type="InterPro" id="IPR008764">
    <property type="entry name" value="Peptidase_U57"/>
</dbReference>
<keyword evidence="2" id="KW-1185">Reference proteome</keyword>
<dbReference type="OrthoDB" id="9785306at2"/>
<accession>A0A1L8CTB6</accession>
<gene>
    <name evidence="1" type="ORF">cpu_06570</name>
</gene>
<protein>
    <submittedName>
        <fullName evidence="1">Peptidase</fullName>
    </submittedName>
</protein>
<dbReference type="Pfam" id="PF05582">
    <property type="entry name" value="Peptidase_U57"/>
    <property type="match status" value="1"/>
</dbReference>
<dbReference type="STRING" id="870242.cpu_06570"/>
<comment type="caution">
    <text evidence="1">The sequence shown here is derived from an EMBL/GenBank/DDBJ whole genome shotgun (WGS) entry which is preliminary data.</text>
</comment>
<reference evidence="2" key="1">
    <citation type="submission" date="2016-12" db="EMBL/GenBank/DDBJ databases">
        <title>Draft Genome Sequences od Carboxydothermus pertinax and islandicus, Hydrogenogenic Carboxydotrophic Bacteria.</title>
        <authorList>
            <person name="Fukuyama Y."/>
            <person name="Ohmae K."/>
            <person name="Yoneda Y."/>
            <person name="Yoshida T."/>
            <person name="Sako Y."/>
        </authorList>
    </citation>
    <scope>NUCLEOTIDE SEQUENCE [LARGE SCALE GENOMIC DNA]</scope>
    <source>
        <strain evidence="2">Ug1</strain>
    </source>
</reference>
<dbReference type="NCBIfam" id="TIGR02855">
    <property type="entry name" value="spore_yabG"/>
    <property type="match status" value="1"/>
</dbReference>
<proteinExistence type="predicted"/>
<sequence>MISVGDIVARKSYGMDIYFRVVEVNKKNNVEIAHLKGIDVRLCADAPLTDLVKINTADYQRYLSRIMDKVREKKDYIRKERNLRYYMRGDQGEQYFKRPGTVLHLDGDPNYLEMCLHTYQELNIPSYGYVVPEKDQPERVEELYYKHLPDIVVLTGHDALLKNKSNLKDLNSYRNSRYFVEAVRILRQKIDRDKDNLVIFAGACQSYFEALLEAGANFASAPERVLIHAYDPVFVAEKIAYSSIYDPLTVREVVINTITGSKGIGGVDTRGKLRLGFPMV</sequence>
<organism evidence="1 2">
    <name type="scientific">Carboxydothermus pertinax</name>
    <dbReference type="NCBI Taxonomy" id="870242"/>
    <lineage>
        <taxon>Bacteria</taxon>
        <taxon>Bacillati</taxon>
        <taxon>Bacillota</taxon>
        <taxon>Clostridia</taxon>
        <taxon>Thermoanaerobacterales</taxon>
        <taxon>Thermoanaerobacteraceae</taxon>
        <taxon>Carboxydothermus</taxon>
    </lineage>
</organism>
<dbReference type="PIRSF" id="PIRSF011575">
    <property type="entry name" value="YabG"/>
    <property type="match status" value="1"/>
</dbReference>
<name>A0A1L8CTB6_9THEO</name>
<dbReference type="Proteomes" id="UP000187485">
    <property type="component" value="Unassembled WGS sequence"/>
</dbReference>
<evidence type="ECO:0000313" key="2">
    <source>
        <dbReference type="Proteomes" id="UP000187485"/>
    </source>
</evidence>
<evidence type="ECO:0000313" key="1">
    <source>
        <dbReference type="EMBL" id="GAV22147.1"/>
    </source>
</evidence>